<dbReference type="EMBL" id="BSOT01000005">
    <property type="protein sequence ID" value="GLR69526.1"/>
    <property type="molecule type" value="Genomic_DNA"/>
</dbReference>
<evidence type="ECO:0000256" key="1">
    <source>
        <dbReference type="SAM" id="Phobius"/>
    </source>
</evidence>
<keyword evidence="1" id="KW-0812">Transmembrane</keyword>
<dbReference type="Proteomes" id="UP001156601">
    <property type="component" value="Unassembled WGS sequence"/>
</dbReference>
<organism evidence="2 3">
    <name type="scientific">Agaribacter marinus</name>
    <dbReference type="NCBI Taxonomy" id="1431249"/>
    <lineage>
        <taxon>Bacteria</taxon>
        <taxon>Pseudomonadati</taxon>
        <taxon>Pseudomonadota</taxon>
        <taxon>Gammaproteobacteria</taxon>
        <taxon>Alteromonadales</taxon>
        <taxon>Alteromonadaceae</taxon>
        <taxon>Agaribacter</taxon>
    </lineage>
</organism>
<proteinExistence type="predicted"/>
<sequence>MNLFIILGVLFVALFVLIPLIEKSNLRMSDEKTSKISRYILPLIAVVLIIQLIMMAF</sequence>
<keyword evidence="1" id="KW-0472">Membrane</keyword>
<evidence type="ECO:0000313" key="2">
    <source>
        <dbReference type="EMBL" id="GLR69526.1"/>
    </source>
</evidence>
<dbReference type="AlphaFoldDB" id="A0AA37WG13"/>
<protein>
    <submittedName>
        <fullName evidence="2">Uncharacterized protein</fullName>
    </submittedName>
</protein>
<keyword evidence="3" id="KW-1185">Reference proteome</keyword>
<name>A0AA37WG13_9ALTE</name>
<feature type="transmembrane region" description="Helical" evidence="1">
    <location>
        <begin position="39"/>
        <end position="56"/>
    </location>
</feature>
<keyword evidence="1" id="KW-1133">Transmembrane helix</keyword>
<reference evidence="2" key="1">
    <citation type="journal article" date="2014" name="Int. J. Syst. Evol. Microbiol.">
        <title>Complete genome sequence of Corynebacterium casei LMG S-19264T (=DSM 44701T), isolated from a smear-ripened cheese.</title>
        <authorList>
            <consortium name="US DOE Joint Genome Institute (JGI-PGF)"/>
            <person name="Walter F."/>
            <person name="Albersmeier A."/>
            <person name="Kalinowski J."/>
            <person name="Ruckert C."/>
        </authorList>
    </citation>
    <scope>NUCLEOTIDE SEQUENCE</scope>
    <source>
        <strain evidence="2">NBRC 110023</strain>
    </source>
</reference>
<comment type="caution">
    <text evidence="2">The sequence shown here is derived from an EMBL/GenBank/DDBJ whole genome shotgun (WGS) entry which is preliminary data.</text>
</comment>
<gene>
    <name evidence="2" type="ORF">GCM10007852_04340</name>
</gene>
<dbReference type="RefSeq" id="WP_284215854.1">
    <property type="nucleotide sequence ID" value="NZ_BSOT01000005.1"/>
</dbReference>
<evidence type="ECO:0000313" key="3">
    <source>
        <dbReference type="Proteomes" id="UP001156601"/>
    </source>
</evidence>
<accession>A0AA37WG13</accession>
<reference evidence="2" key="2">
    <citation type="submission" date="2023-01" db="EMBL/GenBank/DDBJ databases">
        <title>Draft genome sequence of Agaribacter marinus strain NBRC 110023.</title>
        <authorList>
            <person name="Sun Q."/>
            <person name="Mori K."/>
        </authorList>
    </citation>
    <scope>NUCLEOTIDE SEQUENCE</scope>
    <source>
        <strain evidence="2">NBRC 110023</strain>
    </source>
</reference>